<sequence>MSIADSLARIYAHIEDTFVGADVVPAQSESFALSEAGSDEDLDEVGHERIGRVAVPQEGGSLLECPDMTLGGGRAGDDRGPCGIVVEPVVPDGLAQRAGERGEDAVDGDRTPAARELGAYEGGDVAVAEVVELDLPERGMRSSTTYAW</sequence>
<name>A0ABV3K0D9_STRON</name>
<dbReference type="EMBL" id="JBFAUK010000015">
    <property type="protein sequence ID" value="MEV5508616.1"/>
    <property type="molecule type" value="Genomic_DNA"/>
</dbReference>
<gene>
    <name evidence="1" type="ORF">AB0L16_19480</name>
</gene>
<dbReference type="RefSeq" id="WP_161968656.1">
    <property type="nucleotide sequence ID" value="NZ_JBFAUK010000015.1"/>
</dbReference>
<dbReference type="Proteomes" id="UP001552594">
    <property type="component" value="Unassembled WGS sequence"/>
</dbReference>
<organism evidence="1 2">
    <name type="scientific">Streptomyces orinoci</name>
    <name type="common">Streptoverticillium orinoci</name>
    <dbReference type="NCBI Taxonomy" id="67339"/>
    <lineage>
        <taxon>Bacteria</taxon>
        <taxon>Bacillati</taxon>
        <taxon>Actinomycetota</taxon>
        <taxon>Actinomycetes</taxon>
        <taxon>Kitasatosporales</taxon>
        <taxon>Streptomycetaceae</taxon>
        <taxon>Streptomyces</taxon>
    </lineage>
</organism>
<protein>
    <submittedName>
        <fullName evidence="1">Uncharacterized protein</fullName>
    </submittedName>
</protein>
<evidence type="ECO:0000313" key="1">
    <source>
        <dbReference type="EMBL" id="MEV5508616.1"/>
    </source>
</evidence>
<accession>A0ABV3K0D9</accession>
<reference evidence="1 2" key="1">
    <citation type="submission" date="2024-06" db="EMBL/GenBank/DDBJ databases">
        <title>The Natural Products Discovery Center: Release of the First 8490 Sequenced Strains for Exploring Actinobacteria Biosynthetic Diversity.</title>
        <authorList>
            <person name="Kalkreuter E."/>
            <person name="Kautsar S.A."/>
            <person name="Yang D."/>
            <person name="Bader C.D."/>
            <person name="Teijaro C.N."/>
            <person name="Fluegel L."/>
            <person name="Davis C.M."/>
            <person name="Simpson J.R."/>
            <person name="Lauterbach L."/>
            <person name="Steele A.D."/>
            <person name="Gui C."/>
            <person name="Meng S."/>
            <person name="Li G."/>
            <person name="Viehrig K."/>
            <person name="Ye F."/>
            <person name="Su P."/>
            <person name="Kiefer A.F."/>
            <person name="Nichols A."/>
            <person name="Cepeda A.J."/>
            <person name="Yan W."/>
            <person name="Fan B."/>
            <person name="Jiang Y."/>
            <person name="Adhikari A."/>
            <person name="Zheng C.-J."/>
            <person name="Schuster L."/>
            <person name="Cowan T.M."/>
            <person name="Smanski M.J."/>
            <person name="Chevrette M.G."/>
            <person name="De Carvalho L.P.S."/>
            <person name="Shen B."/>
        </authorList>
    </citation>
    <scope>NUCLEOTIDE SEQUENCE [LARGE SCALE GENOMIC DNA]</scope>
    <source>
        <strain evidence="1 2">NPDC052347</strain>
    </source>
</reference>
<evidence type="ECO:0000313" key="2">
    <source>
        <dbReference type="Proteomes" id="UP001552594"/>
    </source>
</evidence>
<keyword evidence="2" id="KW-1185">Reference proteome</keyword>
<comment type="caution">
    <text evidence="1">The sequence shown here is derived from an EMBL/GenBank/DDBJ whole genome shotgun (WGS) entry which is preliminary data.</text>
</comment>
<proteinExistence type="predicted"/>